<comment type="caution">
    <text evidence="5">The sequence shown here is derived from an EMBL/GenBank/DDBJ whole genome shotgun (WGS) entry which is preliminary data.</text>
</comment>
<evidence type="ECO:0000313" key="6">
    <source>
        <dbReference type="Proteomes" id="UP000284557"/>
    </source>
</evidence>
<feature type="domain" description="Alpha/beta hydrolase fold-3" evidence="4">
    <location>
        <begin position="116"/>
        <end position="320"/>
    </location>
</feature>
<evidence type="ECO:0000259" key="4">
    <source>
        <dbReference type="Pfam" id="PF07859"/>
    </source>
</evidence>
<dbReference type="InterPro" id="IPR029058">
    <property type="entry name" value="AB_hydrolase_fold"/>
</dbReference>
<evidence type="ECO:0000256" key="2">
    <source>
        <dbReference type="ARBA" id="ARBA00022801"/>
    </source>
</evidence>
<dbReference type="PANTHER" id="PTHR48081">
    <property type="entry name" value="AB HYDROLASE SUPERFAMILY PROTEIN C4A8.06C"/>
    <property type="match status" value="1"/>
</dbReference>
<dbReference type="AlphaFoldDB" id="A0ABD7HGL9"/>
<keyword evidence="2 5" id="KW-0378">Hydrolase</keyword>
<dbReference type="Proteomes" id="UP000284557">
    <property type="component" value="Unassembled WGS sequence"/>
</dbReference>
<dbReference type="PROSITE" id="PS01174">
    <property type="entry name" value="LIPASE_GDXG_SER"/>
    <property type="match status" value="1"/>
</dbReference>
<organism evidence="5 6">
    <name type="scientific">Mycobacteroides abscessus</name>
    <dbReference type="NCBI Taxonomy" id="36809"/>
    <lineage>
        <taxon>Bacteria</taxon>
        <taxon>Bacillati</taxon>
        <taxon>Actinomycetota</taxon>
        <taxon>Actinomycetes</taxon>
        <taxon>Mycobacteriales</taxon>
        <taxon>Mycobacteriaceae</taxon>
        <taxon>Mycobacteroides</taxon>
    </lineage>
</organism>
<dbReference type="EMBL" id="QXBN01000042">
    <property type="protein sequence ID" value="RIT28784.1"/>
    <property type="molecule type" value="Genomic_DNA"/>
</dbReference>
<reference evidence="5 6" key="1">
    <citation type="submission" date="2018-08" db="EMBL/GenBank/DDBJ databases">
        <title>Linezolid Resistance in Mycobacterium abscessus: MIC Distribution and Comprehensive Investigation of Resistance Mechanisms.</title>
        <authorList>
            <person name="Ye M."/>
            <person name="Xu L."/>
            <person name="Zou Y."/>
            <person name="Li B."/>
            <person name="Guo Q."/>
            <person name="Zhang Y."/>
            <person name="Zhan M."/>
            <person name="Xu B."/>
            <person name="Yu F."/>
            <person name="Zhang Z."/>
            <person name="Chu H."/>
        </authorList>
    </citation>
    <scope>NUCLEOTIDE SEQUENCE [LARGE SCALE GENOMIC DNA]</scope>
    <source>
        <strain evidence="5 6">G143</strain>
    </source>
</reference>
<dbReference type="Pfam" id="PF07859">
    <property type="entry name" value="Abhydrolase_3"/>
    <property type="match status" value="1"/>
</dbReference>
<sequence>MALLDKWNTPAWAHDEQHLQPAVSAISTGSLQVSYMYGRSLRAGALSWLFRVVVKPVAAICGHLLAWPWPFALIEGLAAIMPRPRGVTIEAVEIAGLSAELICPKHGGGNERTSVVLYLHGGAFYLCGRNTHRRAAAHLVRLSQQPALVVEYRQAPRHPVSQSVRDCVSAFGWLRQQGYPASSISIAGDSAGGFLAVATALAAMKEKLGTPAALVCWSPGLDFTLDNARRNRPSDPFIPRAAYNALCRRLAKLEPANQDDGTICSTTSMLSIDTGGFPPTLIQVGAQEFLAEDSIRFARKLADGAVPTVLELWDRQLHVFPVFADLLPEGKQALRRAAAFLREACPDTN</sequence>
<dbReference type="Gene3D" id="3.40.50.1820">
    <property type="entry name" value="alpha/beta hydrolase"/>
    <property type="match status" value="1"/>
</dbReference>
<evidence type="ECO:0000256" key="3">
    <source>
        <dbReference type="PROSITE-ProRule" id="PRU10038"/>
    </source>
</evidence>
<proteinExistence type="inferred from homology"/>
<feature type="active site" evidence="3">
    <location>
        <position position="190"/>
    </location>
</feature>
<dbReference type="InterPro" id="IPR050300">
    <property type="entry name" value="GDXG_lipolytic_enzyme"/>
</dbReference>
<dbReference type="GO" id="GO:0016787">
    <property type="term" value="F:hydrolase activity"/>
    <property type="evidence" value="ECO:0007669"/>
    <property type="project" value="UniProtKB-KW"/>
</dbReference>
<accession>A0ABD7HGL9</accession>
<evidence type="ECO:0000313" key="5">
    <source>
        <dbReference type="EMBL" id="RIT28784.1"/>
    </source>
</evidence>
<comment type="similarity">
    <text evidence="1">Belongs to the 'GDXG' lipolytic enzyme family.</text>
</comment>
<dbReference type="RefSeq" id="WP_025089056.1">
    <property type="nucleotide sequence ID" value="NZ_CP029076.1"/>
</dbReference>
<protein>
    <submittedName>
        <fullName evidence="5">Alpha/beta hydrolase</fullName>
    </submittedName>
</protein>
<dbReference type="InterPro" id="IPR013094">
    <property type="entry name" value="AB_hydrolase_3"/>
</dbReference>
<gene>
    <name evidence="5" type="ORF">D2E76_26660</name>
</gene>
<evidence type="ECO:0000256" key="1">
    <source>
        <dbReference type="ARBA" id="ARBA00010515"/>
    </source>
</evidence>
<name>A0ABD7HGL9_9MYCO</name>
<dbReference type="PANTHER" id="PTHR48081:SF30">
    <property type="entry name" value="ACETYL-HYDROLASE LIPR-RELATED"/>
    <property type="match status" value="1"/>
</dbReference>
<dbReference type="InterPro" id="IPR033140">
    <property type="entry name" value="Lipase_GDXG_put_SER_AS"/>
</dbReference>
<dbReference type="SUPFAM" id="SSF53474">
    <property type="entry name" value="alpha/beta-Hydrolases"/>
    <property type="match status" value="1"/>
</dbReference>